<organism evidence="11 12">
    <name type="scientific">Chrysodeixis includens</name>
    <name type="common">Soybean looper</name>
    <name type="synonym">Pseudoplusia includens</name>
    <dbReference type="NCBI Taxonomy" id="689277"/>
    <lineage>
        <taxon>Eukaryota</taxon>
        <taxon>Metazoa</taxon>
        <taxon>Ecdysozoa</taxon>
        <taxon>Arthropoda</taxon>
        <taxon>Hexapoda</taxon>
        <taxon>Insecta</taxon>
        <taxon>Pterygota</taxon>
        <taxon>Neoptera</taxon>
        <taxon>Endopterygota</taxon>
        <taxon>Lepidoptera</taxon>
        <taxon>Glossata</taxon>
        <taxon>Ditrysia</taxon>
        <taxon>Noctuoidea</taxon>
        <taxon>Noctuidae</taxon>
        <taxon>Plusiinae</taxon>
        <taxon>Chrysodeixis</taxon>
    </lineage>
</organism>
<evidence type="ECO:0000313" key="11">
    <source>
        <dbReference type="EMBL" id="CAH0596907.1"/>
    </source>
</evidence>
<dbReference type="EMBL" id="LR824026">
    <property type="protein sequence ID" value="CAH0596907.1"/>
    <property type="molecule type" value="Genomic_DNA"/>
</dbReference>
<evidence type="ECO:0000256" key="1">
    <source>
        <dbReference type="ARBA" id="ARBA00004613"/>
    </source>
</evidence>
<dbReference type="OrthoDB" id="6380398at2759"/>
<evidence type="ECO:0000256" key="7">
    <source>
        <dbReference type="PROSITE-ProRule" id="PRU00059"/>
    </source>
</evidence>
<dbReference type="PANTHER" id="PTHR24252">
    <property type="entry name" value="ACROSIN-RELATED"/>
    <property type="match status" value="1"/>
</dbReference>
<dbReference type="AlphaFoldDB" id="A0A9P0BUX5"/>
<dbReference type="FunFam" id="2.40.10.10:FF:000015">
    <property type="entry name" value="Atrial natriuretic peptide-converting enzyme"/>
    <property type="match status" value="1"/>
</dbReference>
<dbReference type="SMART" id="SM00020">
    <property type="entry name" value="Tryp_SPc"/>
    <property type="match status" value="1"/>
</dbReference>
<feature type="chain" id="PRO_5040412480" description="Venom serine protease 34" evidence="8">
    <location>
        <begin position="24"/>
        <end position="403"/>
    </location>
</feature>
<dbReference type="PROSITE" id="PS50240">
    <property type="entry name" value="TRYPSIN_DOM"/>
    <property type="match status" value="1"/>
</dbReference>
<dbReference type="PANTHER" id="PTHR24252:SF7">
    <property type="entry name" value="HYALIN"/>
    <property type="match status" value="1"/>
</dbReference>
<evidence type="ECO:0000259" key="10">
    <source>
        <dbReference type="PROSITE" id="PS50240"/>
    </source>
</evidence>
<name>A0A9P0BUX5_CHRIL</name>
<dbReference type="SUPFAM" id="SSF49854">
    <property type="entry name" value="Spermadhesin, CUB domain"/>
    <property type="match status" value="1"/>
</dbReference>
<evidence type="ECO:0000256" key="6">
    <source>
        <dbReference type="ARBA" id="ARBA00023157"/>
    </source>
</evidence>
<dbReference type="PROSITE" id="PS00134">
    <property type="entry name" value="TRYPSIN_HIS"/>
    <property type="match status" value="1"/>
</dbReference>
<keyword evidence="2" id="KW-0964">Secreted</keyword>
<dbReference type="Pfam" id="PF00089">
    <property type="entry name" value="Trypsin"/>
    <property type="match status" value="1"/>
</dbReference>
<keyword evidence="6" id="KW-1015">Disulfide bond</keyword>
<comment type="caution">
    <text evidence="7">Lacks conserved residue(s) required for the propagation of feature annotation.</text>
</comment>
<dbReference type="InterPro" id="IPR035914">
    <property type="entry name" value="Sperma_CUB_dom_sf"/>
</dbReference>
<dbReference type="SUPFAM" id="SSF50494">
    <property type="entry name" value="Trypsin-like serine proteases"/>
    <property type="match status" value="1"/>
</dbReference>
<dbReference type="InterPro" id="IPR000859">
    <property type="entry name" value="CUB_dom"/>
</dbReference>
<gene>
    <name evidence="11" type="ORF">CINC_LOCUS7393</name>
</gene>
<comment type="subcellular location">
    <subcellularLocation>
        <location evidence="1">Secreted</location>
    </subcellularLocation>
</comment>
<dbReference type="GO" id="GO:0004252">
    <property type="term" value="F:serine-type endopeptidase activity"/>
    <property type="evidence" value="ECO:0007669"/>
    <property type="project" value="InterPro"/>
</dbReference>
<dbReference type="GO" id="GO:0005576">
    <property type="term" value="C:extracellular region"/>
    <property type="evidence" value="ECO:0007669"/>
    <property type="project" value="UniProtKB-SubCell"/>
</dbReference>
<dbReference type="InterPro" id="IPR043504">
    <property type="entry name" value="Peptidase_S1_PA_chymotrypsin"/>
</dbReference>
<feature type="domain" description="Peptidase S1" evidence="10">
    <location>
        <begin position="163"/>
        <end position="397"/>
    </location>
</feature>
<dbReference type="Gene3D" id="2.40.10.10">
    <property type="entry name" value="Trypsin-like serine proteases"/>
    <property type="match status" value="1"/>
</dbReference>
<keyword evidence="4" id="KW-0378">Hydrolase</keyword>
<dbReference type="InterPro" id="IPR009003">
    <property type="entry name" value="Peptidase_S1_PA"/>
</dbReference>
<dbReference type="InterPro" id="IPR001254">
    <property type="entry name" value="Trypsin_dom"/>
</dbReference>
<evidence type="ECO:0008006" key="13">
    <source>
        <dbReference type="Google" id="ProtNLM"/>
    </source>
</evidence>
<reference evidence="11" key="1">
    <citation type="submission" date="2021-12" db="EMBL/GenBank/DDBJ databases">
        <authorList>
            <person name="King R."/>
        </authorList>
    </citation>
    <scope>NUCLEOTIDE SEQUENCE</scope>
</reference>
<evidence type="ECO:0000256" key="5">
    <source>
        <dbReference type="ARBA" id="ARBA00022825"/>
    </source>
</evidence>
<evidence type="ECO:0000313" key="12">
    <source>
        <dbReference type="Proteomes" id="UP001154114"/>
    </source>
</evidence>
<evidence type="ECO:0000256" key="8">
    <source>
        <dbReference type="SAM" id="SignalP"/>
    </source>
</evidence>
<dbReference type="PRINTS" id="PR00722">
    <property type="entry name" value="CHYMOTRYPSIN"/>
</dbReference>
<dbReference type="InterPro" id="IPR018114">
    <property type="entry name" value="TRYPSIN_HIS"/>
</dbReference>
<evidence type="ECO:0000256" key="4">
    <source>
        <dbReference type="ARBA" id="ARBA00022801"/>
    </source>
</evidence>
<dbReference type="Proteomes" id="UP001154114">
    <property type="component" value="Chromosome 23"/>
</dbReference>
<dbReference type="GO" id="GO:0006508">
    <property type="term" value="P:proteolysis"/>
    <property type="evidence" value="ECO:0007669"/>
    <property type="project" value="UniProtKB-KW"/>
</dbReference>
<dbReference type="CDD" id="cd00190">
    <property type="entry name" value="Tryp_SPc"/>
    <property type="match status" value="1"/>
</dbReference>
<evidence type="ECO:0000259" key="9">
    <source>
        <dbReference type="PROSITE" id="PS01180"/>
    </source>
</evidence>
<dbReference type="InterPro" id="IPR001314">
    <property type="entry name" value="Peptidase_S1A"/>
</dbReference>
<keyword evidence="5" id="KW-0720">Serine protease</keyword>
<evidence type="ECO:0000256" key="3">
    <source>
        <dbReference type="ARBA" id="ARBA00022670"/>
    </source>
</evidence>
<feature type="domain" description="CUB" evidence="9">
    <location>
        <begin position="28"/>
        <end position="142"/>
    </location>
</feature>
<proteinExistence type="predicted"/>
<keyword evidence="8" id="KW-0732">Signal</keyword>
<evidence type="ECO:0000256" key="2">
    <source>
        <dbReference type="ARBA" id="ARBA00022525"/>
    </source>
</evidence>
<protein>
    <recommendedName>
        <fullName evidence="13">Venom serine protease 34</fullName>
    </recommendedName>
</protein>
<accession>A0A9P0BUX5</accession>
<dbReference type="Pfam" id="PF00431">
    <property type="entry name" value="CUB"/>
    <property type="match status" value="1"/>
</dbReference>
<feature type="signal peptide" evidence="8">
    <location>
        <begin position="1"/>
        <end position="23"/>
    </location>
</feature>
<dbReference type="PROSITE" id="PS01180">
    <property type="entry name" value="CUB"/>
    <property type="match status" value="1"/>
</dbReference>
<keyword evidence="12" id="KW-1185">Reference proteome</keyword>
<sequence>MYLNLEMSIGVFLILWLVTYSAAQDANCDFAQNVTPGQTYYITSPGYPQNYRGGVECRWIAICPSGYNCRMDCPEISIPQTDRCTMDRLLVSRTGDPQLISAEPYCGRGTLSVVSTAQRLSIGLLTSTSSPGGRFYCELKAQLANTNPNPGTCSCGVRRTNRIVGGEETGINEFPMMAGVIHVEIKSIKCGGTIVTDQFVLTAAHCVAGRSTGNTAVVVGEHNVQYADSPATVVHQLERIIIHPQYVSSSYDYDIAMLKVVGTIAFNDRVGPSCLPFKFQNTNFAGSTVTVLGWGTIFPGGPVSKYLQKVDLEVISQERCRAAVSTGLTNRQMCTLTPGKDACQDDSGGPLLYTDPATGLLFNVGIVAAGTFCASRDNPGIHNRVTSYLSWIVSVAPYNYCRK</sequence>
<dbReference type="CDD" id="cd00041">
    <property type="entry name" value="CUB"/>
    <property type="match status" value="1"/>
</dbReference>
<keyword evidence="3" id="KW-0645">Protease</keyword>
<dbReference type="Gene3D" id="2.60.120.290">
    <property type="entry name" value="Spermadhesin, CUB domain"/>
    <property type="match status" value="1"/>
</dbReference>